<name>A0A2S9Q9M6_9HYPH</name>
<accession>A0A2S9Q9M6</accession>
<evidence type="ECO:0000256" key="1">
    <source>
        <dbReference type="SAM" id="Phobius"/>
    </source>
</evidence>
<keyword evidence="3" id="KW-1185">Reference proteome</keyword>
<keyword evidence="1" id="KW-1133">Transmembrane helix</keyword>
<proteinExistence type="predicted"/>
<gene>
    <name evidence="2" type="ORF">C5L14_17525</name>
</gene>
<keyword evidence="1" id="KW-0472">Membrane</keyword>
<sequence>MPDPAGGFAAGTVGRTRISRSLRLLFVLAVMPFLALFVFVLAALGSALLPAAGRTQQAEGEPTLYVCASLAHADIVLPSRDSLVDWSGLFPAVTPPDLPSHAYLAFGWGDLVFFQETPTWADARVSTALAALAGRHDTALRVVAVNPPVANPDCLPLAVDREGRQALIAHIRASLQPDSAGRAQQRLGGVGLEAFYLAKGRYGPFNTCNQWVAGALAAAGLPHARFAPFSFSVTWPLRKGDSG</sequence>
<evidence type="ECO:0008006" key="4">
    <source>
        <dbReference type="Google" id="ProtNLM"/>
    </source>
</evidence>
<dbReference type="OrthoDB" id="211174at2"/>
<dbReference type="AlphaFoldDB" id="A0A2S9Q9M6"/>
<evidence type="ECO:0000313" key="3">
    <source>
        <dbReference type="Proteomes" id="UP000237682"/>
    </source>
</evidence>
<feature type="transmembrane region" description="Helical" evidence="1">
    <location>
        <begin position="24"/>
        <end position="49"/>
    </location>
</feature>
<protein>
    <recommendedName>
        <fullName evidence="4">DUF2459 domain-containing protein</fullName>
    </recommendedName>
</protein>
<dbReference type="InterPro" id="IPR011727">
    <property type="entry name" value="CHP02117"/>
</dbReference>
<reference evidence="2 3" key="1">
    <citation type="submission" date="2018-02" db="EMBL/GenBank/DDBJ databases">
        <title>Whole genome sequencing of endophytic bacterium.</title>
        <authorList>
            <person name="Eedara R."/>
            <person name="Podile A.R."/>
        </authorList>
    </citation>
    <scope>NUCLEOTIDE SEQUENCE [LARGE SCALE GENOMIC DNA]</scope>
    <source>
        <strain evidence="2 3">RP1T</strain>
    </source>
</reference>
<dbReference type="EMBL" id="PUEJ01000006">
    <property type="protein sequence ID" value="PRH86055.1"/>
    <property type="molecule type" value="Genomic_DNA"/>
</dbReference>
<evidence type="ECO:0000313" key="2">
    <source>
        <dbReference type="EMBL" id="PRH86055.1"/>
    </source>
</evidence>
<dbReference type="RefSeq" id="WP_105863354.1">
    <property type="nucleotide sequence ID" value="NZ_PUEJ01000006.1"/>
</dbReference>
<dbReference type="Proteomes" id="UP000237682">
    <property type="component" value="Unassembled WGS sequence"/>
</dbReference>
<keyword evidence="1" id="KW-0812">Transmembrane</keyword>
<dbReference type="Pfam" id="PF09601">
    <property type="entry name" value="DUF2459"/>
    <property type="match status" value="1"/>
</dbReference>
<organism evidence="2 3">
    <name type="scientific">Labrys okinawensis</name>
    <dbReference type="NCBI Taxonomy" id="346911"/>
    <lineage>
        <taxon>Bacteria</taxon>
        <taxon>Pseudomonadati</taxon>
        <taxon>Pseudomonadota</taxon>
        <taxon>Alphaproteobacteria</taxon>
        <taxon>Hyphomicrobiales</taxon>
        <taxon>Xanthobacteraceae</taxon>
        <taxon>Labrys</taxon>
    </lineage>
</organism>
<comment type="caution">
    <text evidence="2">The sequence shown here is derived from an EMBL/GenBank/DDBJ whole genome shotgun (WGS) entry which is preliminary data.</text>
</comment>